<keyword evidence="1" id="KW-0175">Coiled coil</keyword>
<keyword evidence="4" id="KW-1185">Reference proteome</keyword>
<gene>
    <name evidence="3" type="ORF">PG991_000794</name>
</gene>
<evidence type="ECO:0000256" key="2">
    <source>
        <dbReference type="SAM" id="MobiDB-lite"/>
    </source>
</evidence>
<name>A0ABR1ST01_9PEZI</name>
<dbReference type="Proteomes" id="UP001396898">
    <property type="component" value="Unassembled WGS sequence"/>
</dbReference>
<evidence type="ECO:0000313" key="4">
    <source>
        <dbReference type="Proteomes" id="UP001396898"/>
    </source>
</evidence>
<reference evidence="3 4" key="1">
    <citation type="submission" date="2023-01" db="EMBL/GenBank/DDBJ databases">
        <title>Analysis of 21 Apiospora genomes using comparative genomics revels a genus with tremendous synthesis potential of carbohydrate active enzymes and secondary metabolites.</title>
        <authorList>
            <person name="Sorensen T."/>
        </authorList>
    </citation>
    <scope>NUCLEOTIDE SEQUENCE [LARGE SCALE GENOMIC DNA]</scope>
    <source>
        <strain evidence="3 4">CBS 20057</strain>
    </source>
</reference>
<proteinExistence type="predicted"/>
<protein>
    <submittedName>
        <fullName evidence="3">Uncharacterized protein</fullName>
    </submittedName>
</protein>
<organism evidence="3 4">
    <name type="scientific">Apiospora marii</name>
    <dbReference type="NCBI Taxonomy" id="335849"/>
    <lineage>
        <taxon>Eukaryota</taxon>
        <taxon>Fungi</taxon>
        <taxon>Dikarya</taxon>
        <taxon>Ascomycota</taxon>
        <taxon>Pezizomycotina</taxon>
        <taxon>Sordariomycetes</taxon>
        <taxon>Xylariomycetidae</taxon>
        <taxon>Amphisphaeriales</taxon>
        <taxon>Apiosporaceae</taxon>
        <taxon>Apiospora</taxon>
    </lineage>
</organism>
<sequence length="192" mass="21715">MSHSGMSNRSSSPDDSNDSQEKTYSNDEHASDERNNTSRGAATDDSESDYPSAWLSVYDWDPSLDLAERPEPVDTSLEHFKSILRPIETPQRTSHILPWPIAAPDAAPEQAPFPGPSKPVLSLESPVLGSVHINKDCFALILLHCDRNQQLERELAELRRERRDLDAELLCRGDDIAYYKKEIESLREARRD</sequence>
<comment type="caution">
    <text evidence="3">The sequence shown here is derived from an EMBL/GenBank/DDBJ whole genome shotgun (WGS) entry which is preliminary data.</text>
</comment>
<accession>A0ABR1ST01</accession>
<feature type="coiled-coil region" evidence="1">
    <location>
        <begin position="141"/>
        <end position="168"/>
    </location>
</feature>
<feature type="region of interest" description="Disordered" evidence="2">
    <location>
        <begin position="1"/>
        <end position="50"/>
    </location>
</feature>
<feature type="compositionally biased region" description="Basic and acidic residues" evidence="2">
    <location>
        <begin position="19"/>
        <end position="36"/>
    </location>
</feature>
<evidence type="ECO:0000256" key="1">
    <source>
        <dbReference type="SAM" id="Coils"/>
    </source>
</evidence>
<feature type="compositionally biased region" description="Low complexity" evidence="2">
    <location>
        <begin position="1"/>
        <end position="14"/>
    </location>
</feature>
<dbReference type="EMBL" id="JAQQWI010000002">
    <property type="protein sequence ID" value="KAK8037448.1"/>
    <property type="molecule type" value="Genomic_DNA"/>
</dbReference>
<evidence type="ECO:0000313" key="3">
    <source>
        <dbReference type="EMBL" id="KAK8037448.1"/>
    </source>
</evidence>